<evidence type="ECO:0000313" key="1">
    <source>
        <dbReference type="EMBL" id="PLW74810.1"/>
    </source>
</evidence>
<gene>
    <name evidence="1" type="ORF">C0081_21030</name>
</gene>
<reference evidence="1 2" key="1">
    <citation type="submission" date="2018-01" db="EMBL/GenBank/DDBJ databases">
        <title>The draft genome sequence of Cohaesibacter sp. H1304.</title>
        <authorList>
            <person name="Wang N.-N."/>
            <person name="Du Z.-J."/>
        </authorList>
    </citation>
    <scope>NUCLEOTIDE SEQUENCE [LARGE SCALE GENOMIC DNA]</scope>
    <source>
        <strain evidence="1 2">H1304</strain>
    </source>
</reference>
<name>A0A2N5XK46_9HYPH</name>
<dbReference type="RefSeq" id="WP_101535708.1">
    <property type="nucleotide sequence ID" value="NZ_PKUQ01000055.1"/>
</dbReference>
<protein>
    <submittedName>
        <fullName evidence="1">Uncharacterized protein</fullName>
    </submittedName>
</protein>
<sequence>MTDASNPQFTLGDIVQLNGNGEIEIPEQYREPCIYLVLNTYKVEDLEYAILAPGWLSAPVLPCPKGFLVADDAVMKSLKQAPCLKIECGDIIIVGTDHIAFPCDANGKPTHVGLNEYQIKQLNNVEPLPNMLVDLSHDEELYQLLKATNTSRRT</sequence>
<accession>A0A2N5XK46</accession>
<dbReference type="EMBL" id="PKUQ01000055">
    <property type="protein sequence ID" value="PLW74810.1"/>
    <property type="molecule type" value="Genomic_DNA"/>
</dbReference>
<dbReference type="AlphaFoldDB" id="A0A2N5XK46"/>
<evidence type="ECO:0000313" key="2">
    <source>
        <dbReference type="Proteomes" id="UP000234881"/>
    </source>
</evidence>
<dbReference type="Proteomes" id="UP000234881">
    <property type="component" value="Unassembled WGS sequence"/>
</dbReference>
<organism evidence="1 2">
    <name type="scientific">Cohaesibacter celericrescens</name>
    <dbReference type="NCBI Taxonomy" id="2067669"/>
    <lineage>
        <taxon>Bacteria</taxon>
        <taxon>Pseudomonadati</taxon>
        <taxon>Pseudomonadota</taxon>
        <taxon>Alphaproteobacteria</taxon>
        <taxon>Hyphomicrobiales</taxon>
        <taxon>Cohaesibacteraceae</taxon>
    </lineage>
</organism>
<comment type="caution">
    <text evidence="1">The sequence shown here is derived from an EMBL/GenBank/DDBJ whole genome shotgun (WGS) entry which is preliminary data.</text>
</comment>
<keyword evidence="2" id="KW-1185">Reference proteome</keyword>
<proteinExistence type="predicted"/>